<accession>A0ACC0IZH2</accession>
<evidence type="ECO:0000313" key="2">
    <source>
        <dbReference type="Proteomes" id="UP001060215"/>
    </source>
</evidence>
<sequence>MATNNSSPNTSSSISPLLDDLPQETWRGINDLYMWEGFWYRLPHLVAAIAAQSSFKPCDDDIILAFSMKTGTTWLKALIPTIMNPNARLAAMRMMTITTL</sequence>
<proteinExistence type="predicted"/>
<reference evidence="1 2" key="1">
    <citation type="journal article" date="2022" name="Plant J.">
        <title>Chromosome-level genome of Camellia lanceoleosa provides a valuable resource for understanding genome evolution and self-incompatibility.</title>
        <authorList>
            <person name="Gong W."/>
            <person name="Xiao S."/>
            <person name="Wang L."/>
            <person name="Liao Z."/>
            <person name="Chang Y."/>
            <person name="Mo W."/>
            <person name="Hu G."/>
            <person name="Li W."/>
            <person name="Zhao G."/>
            <person name="Zhu H."/>
            <person name="Hu X."/>
            <person name="Ji K."/>
            <person name="Xiang X."/>
            <person name="Song Q."/>
            <person name="Yuan D."/>
            <person name="Jin S."/>
            <person name="Zhang L."/>
        </authorList>
    </citation>
    <scope>NUCLEOTIDE SEQUENCE [LARGE SCALE GENOMIC DNA]</scope>
    <source>
        <strain evidence="1">SQ_2022a</strain>
    </source>
</reference>
<dbReference type="EMBL" id="CM045758">
    <property type="protein sequence ID" value="KAI8029361.1"/>
    <property type="molecule type" value="Genomic_DNA"/>
</dbReference>
<keyword evidence="2" id="KW-1185">Reference proteome</keyword>
<comment type="caution">
    <text evidence="1">The sequence shown here is derived from an EMBL/GenBank/DDBJ whole genome shotgun (WGS) entry which is preliminary data.</text>
</comment>
<evidence type="ECO:0000313" key="1">
    <source>
        <dbReference type="EMBL" id="KAI8029361.1"/>
    </source>
</evidence>
<dbReference type="Proteomes" id="UP001060215">
    <property type="component" value="Chromosome 1"/>
</dbReference>
<name>A0ACC0IZH2_9ERIC</name>
<gene>
    <name evidence="1" type="ORF">LOK49_LG01G03622</name>
</gene>
<protein>
    <submittedName>
        <fullName evidence="1">Cytosolic sulfotransferase 15</fullName>
    </submittedName>
</protein>
<organism evidence="1 2">
    <name type="scientific">Camellia lanceoleosa</name>
    <dbReference type="NCBI Taxonomy" id="1840588"/>
    <lineage>
        <taxon>Eukaryota</taxon>
        <taxon>Viridiplantae</taxon>
        <taxon>Streptophyta</taxon>
        <taxon>Embryophyta</taxon>
        <taxon>Tracheophyta</taxon>
        <taxon>Spermatophyta</taxon>
        <taxon>Magnoliopsida</taxon>
        <taxon>eudicotyledons</taxon>
        <taxon>Gunneridae</taxon>
        <taxon>Pentapetalae</taxon>
        <taxon>asterids</taxon>
        <taxon>Ericales</taxon>
        <taxon>Theaceae</taxon>
        <taxon>Camellia</taxon>
    </lineage>
</organism>